<evidence type="ECO:0000313" key="2">
    <source>
        <dbReference type="Proteomes" id="UP000317835"/>
    </source>
</evidence>
<dbReference type="Pfam" id="PF10364">
    <property type="entry name" value="NKWYS"/>
    <property type="match status" value="1"/>
</dbReference>
<dbReference type="Proteomes" id="UP000317835">
    <property type="component" value="Chromosome"/>
</dbReference>
<proteinExistence type="predicted"/>
<keyword evidence="2" id="KW-1185">Reference proteome</keyword>
<dbReference type="InterPro" id="IPR018831">
    <property type="entry name" value="Uncharacterised_NKWYS"/>
</dbReference>
<dbReference type="InterPro" id="IPR027417">
    <property type="entry name" value="P-loop_NTPase"/>
</dbReference>
<dbReference type="EMBL" id="CP036426">
    <property type="protein sequence ID" value="QDV32405.1"/>
    <property type="molecule type" value="Genomic_DNA"/>
</dbReference>
<dbReference type="KEGG" id="tpla:ElP_02370"/>
<accession>A0A518GUZ2</accession>
<gene>
    <name evidence="1" type="ORF">ElP_02370</name>
</gene>
<organism evidence="1 2">
    <name type="scientific">Tautonia plasticadhaerens</name>
    <dbReference type="NCBI Taxonomy" id="2527974"/>
    <lineage>
        <taxon>Bacteria</taxon>
        <taxon>Pseudomonadati</taxon>
        <taxon>Planctomycetota</taxon>
        <taxon>Planctomycetia</taxon>
        <taxon>Isosphaerales</taxon>
        <taxon>Isosphaeraceae</taxon>
        <taxon>Tautonia</taxon>
    </lineage>
</organism>
<protein>
    <submittedName>
        <fullName evidence="1">Capsular polysaccharide synthesis protein</fullName>
    </submittedName>
</protein>
<name>A0A518GUZ2_9BACT</name>
<dbReference type="Gene3D" id="3.40.50.300">
    <property type="entry name" value="P-loop containing nucleotide triphosphate hydrolases"/>
    <property type="match status" value="1"/>
</dbReference>
<reference evidence="1 2" key="1">
    <citation type="submission" date="2019-02" db="EMBL/GenBank/DDBJ databases">
        <title>Deep-cultivation of Planctomycetes and their phenomic and genomic characterization uncovers novel biology.</title>
        <authorList>
            <person name="Wiegand S."/>
            <person name="Jogler M."/>
            <person name="Boedeker C."/>
            <person name="Pinto D."/>
            <person name="Vollmers J."/>
            <person name="Rivas-Marin E."/>
            <person name="Kohn T."/>
            <person name="Peeters S.H."/>
            <person name="Heuer A."/>
            <person name="Rast P."/>
            <person name="Oberbeckmann S."/>
            <person name="Bunk B."/>
            <person name="Jeske O."/>
            <person name="Meyerdierks A."/>
            <person name="Storesund J.E."/>
            <person name="Kallscheuer N."/>
            <person name="Luecker S."/>
            <person name="Lage O.M."/>
            <person name="Pohl T."/>
            <person name="Merkel B.J."/>
            <person name="Hornburger P."/>
            <person name="Mueller R.-W."/>
            <person name="Bruemmer F."/>
            <person name="Labrenz M."/>
            <person name="Spormann A.M."/>
            <person name="Op den Camp H."/>
            <person name="Overmann J."/>
            <person name="Amann R."/>
            <person name="Jetten M.S.M."/>
            <person name="Mascher T."/>
            <person name="Medema M.H."/>
            <person name="Devos D.P."/>
            <person name="Kaster A.-K."/>
            <person name="Ovreas L."/>
            <person name="Rohde M."/>
            <person name="Galperin M.Y."/>
            <person name="Jogler C."/>
        </authorList>
    </citation>
    <scope>NUCLEOTIDE SEQUENCE [LARGE SCALE GENOMIC DNA]</scope>
    <source>
        <strain evidence="1 2">ElP</strain>
    </source>
</reference>
<dbReference type="RefSeq" id="WP_145266472.1">
    <property type="nucleotide sequence ID" value="NZ_CP036426.1"/>
</dbReference>
<evidence type="ECO:0000313" key="1">
    <source>
        <dbReference type="EMBL" id="QDV32405.1"/>
    </source>
</evidence>
<dbReference type="OrthoDB" id="286125at2"/>
<dbReference type="SUPFAM" id="SSF52540">
    <property type="entry name" value="P-loop containing nucleoside triphosphate hydrolases"/>
    <property type="match status" value="1"/>
</dbReference>
<sequence>MIQLNWGLKRAYRRIFPRYGITSPIAVHSLPKTGTTSTVEGLHRLRLNVLVYHTHDLRGGPDRLEERLRSLANPDDLPFLSFLATQRAAREHLERWHGRPWNLVSMVRDPVSRNISDFFESKYRNVRDHLDLLEHGKPNIPQVCKLFLDSKKALDHSDWFDRQMRDVFGIDVYAIPFPKGTGYAIYEGRRARLLLMRLENFDSNATEAFRRFLNIPKFQPVQAYVGEEKHYADLYRRFKREAFLPESYLDQQFGSRLARHFYTDAELQQFKRKWMRDTEVATV</sequence>
<dbReference type="AlphaFoldDB" id="A0A518GUZ2"/>